<accession>A0ABY7GWE5</accession>
<dbReference type="InterPro" id="IPR036034">
    <property type="entry name" value="PDZ_sf"/>
</dbReference>
<feature type="region of interest" description="Disordered" evidence="2">
    <location>
        <begin position="435"/>
        <end position="459"/>
    </location>
</feature>
<feature type="compositionally biased region" description="Polar residues" evidence="2">
    <location>
        <begin position="449"/>
        <end position="459"/>
    </location>
</feature>
<evidence type="ECO:0000259" key="3">
    <source>
        <dbReference type="PROSITE" id="PS50106"/>
    </source>
</evidence>
<dbReference type="SUPFAM" id="SSF49452">
    <property type="entry name" value="Starch-binding domain-like"/>
    <property type="match status" value="4"/>
</dbReference>
<sequence length="987" mass="103124">MTQATRRFMTAAAIAAIALLLWWWSARRSGEEATGPEGGQAASGGAAIDIGPIVDGAKLPRLDPRLAERAAISGHVREADGRALGGATVCAGSSAPGLSSKEQAARACTTSAGDGSYRIEGLLPVPQFVHASAPGHVPDQYRSGPGRRARTLVTLRAGQETAGIDVVLQAGGAELKGIVRDLSGGELEGALVSSGLAYARSAADGTFTLWVAPGETYIEAEADGYAKGWMMGVAPGTTFELALTPESVLVGRVVRAEDGSPVAGAGVYAEKHLDTFAYAVSDASGHFRVEGLKPGAYKLEAFHDEAYGRAAESAVLGLGETSEPIVIQAHPAYLVEGTVTIAGGDSCEHGWVRLRDPKVGARGAQIEADGLVRLRGVLPGTYEPQVECDTYVAQPSYEPVTVVDAAIRGLRWEVQPGQAIRGRVVLSGGTAARGLHVGAEPQPDPSAPRAQTTRAWSSRTGEDGRFELLGLLPGHYRVSASSNEHPRSEPPLEVDLPPGQDLEDILVTLPATGELRGTVKDSEGLPVKGVEVLLRGGQQELPSARTVDDGSFRLPHVPAGSYRVQAISAWLPLQAPGTTDDDVQGTSVTVATGEVAEVKLVVESQHGRIVGRVVDSAGGPLSDAFVEATRESDSAAAGAGDALRDSRWTFGGAETRKLTDQDGRFELSRLGDGKYTLVAQRRGGGEGSVEHVATGSEVEIKIADAGSISGTVRIQGGGAPEEFEVTLYDASTGWRSGDKFFRTGGAFRFPEVPRGNYSVTVESAEGASSAKTSVAEGGRAEVRVELLPLLTVRGRLIDALSSQPVPGMEVRIRARGQVHMFTMHDNTPRNQTSDAEGRFEVEKVAAGPAEAIVLPKDWVDNGYGWSNIVLEVPSTGATSVELPPLRIAKKRVSENEGPGDLGLRVRPPAPETEPSEAKLIVAAVRPGGPAMRAGLQIGDEIVSVDGQDVTGLNGYLFHELSAVPAGTTVKIGLGRGATIEVTADSMK</sequence>
<dbReference type="PANTHER" id="PTHR23303">
    <property type="entry name" value="CARBOXYPEPTIDASE REGULATORY REGION-CONTAINING"/>
    <property type="match status" value="1"/>
</dbReference>
<keyword evidence="1" id="KW-0732">Signal</keyword>
<feature type="region of interest" description="Disordered" evidence="2">
    <location>
        <begin position="895"/>
        <end position="914"/>
    </location>
</feature>
<evidence type="ECO:0000313" key="5">
    <source>
        <dbReference type="Proteomes" id="UP001164459"/>
    </source>
</evidence>
<dbReference type="InterPro" id="IPR001478">
    <property type="entry name" value="PDZ"/>
</dbReference>
<dbReference type="Pfam" id="PF13620">
    <property type="entry name" value="CarboxypepD_reg"/>
    <property type="match status" value="3"/>
</dbReference>
<reference evidence="4" key="1">
    <citation type="submission" date="2022-11" db="EMBL/GenBank/DDBJ databases">
        <title>Minimal conservation of predation-associated metabolite biosynthetic gene clusters underscores biosynthetic potential of Myxococcota including descriptions for ten novel species: Archangium lansinium sp. nov., Myxococcus landrumus sp. nov., Nannocystis bai.</title>
        <authorList>
            <person name="Ahearne A."/>
            <person name="Stevens C."/>
            <person name="Dowd S."/>
        </authorList>
    </citation>
    <scope>NUCLEOTIDE SEQUENCE</scope>
    <source>
        <strain evidence="4">Fl3</strain>
    </source>
</reference>
<dbReference type="Pfam" id="PF17820">
    <property type="entry name" value="PDZ_6"/>
    <property type="match status" value="1"/>
</dbReference>
<dbReference type="InterPro" id="IPR013784">
    <property type="entry name" value="Carb-bd-like_fold"/>
</dbReference>
<dbReference type="Gene3D" id="2.30.42.10">
    <property type="match status" value="1"/>
</dbReference>
<dbReference type="SUPFAM" id="SSF50156">
    <property type="entry name" value="PDZ domain-like"/>
    <property type="match status" value="1"/>
</dbReference>
<name>A0ABY7GWE5_9BACT</name>
<gene>
    <name evidence="4" type="ORF">O0S08_33880</name>
</gene>
<dbReference type="EMBL" id="CP114040">
    <property type="protein sequence ID" value="WAS91205.1"/>
    <property type="molecule type" value="Genomic_DNA"/>
</dbReference>
<keyword evidence="5" id="KW-1185">Reference proteome</keyword>
<proteinExistence type="predicted"/>
<dbReference type="InterPro" id="IPR008969">
    <property type="entry name" value="CarboxyPept-like_regulatory"/>
</dbReference>
<dbReference type="PANTHER" id="PTHR23303:SF14">
    <property type="entry name" value="BOS COMPLEX SUBUNIT NOMO1-RELATED"/>
    <property type="match status" value="1"/>
</dbReference>
<dbReference type="Proteomes" id="UP001164459">
    <property type="component" value="Chromosome"/>
</dbReference>
<dbReference type="SUPFAM" id="SSF49464">
    <property type="entry name" value="Carboxypeptidase regulatory domain-like"/>
    <property type="match status" value="2"/>
</dbReference>
<dbReference type="InterPro" id="IPR051417">
    <property type="entry name" value="SDr/BOS_complex"/>
</dbReference>
<evidence type="ECO:0000313" key="4">
    <source>
        <dbReference type="EMBL" id="WAS91205.1"/>
    </source>
</evidence>
<dbReference type="InterPro" id="IPR041489">
    <property type="entry name" value="PDZ_6"/>
</dbReference>
<dbReference type="SMART" id="SM00228">
    <property type="entry name" value="PDZ"/>
    <property type="match status" value="1"/>
</dbReference>
<dbReference type="Gene3D" id="2.60.40.1120">
    <property type="entry name" value="Carboxypeptidase-like, regulatory domain"/>
    <property type="match status" value="4"/>
</dbReference>
<protein>
    <submittedName>
        <fullName evidence="4">Carboxypeptidase regulatory-like domain-containing protein</fullName>
    </submittedName>
</protein>
<evidence type="ECO:0000256" key="2">
    <source>
        <dbReference type="SAM" id="MobiDB-lite"/>
    </source>
</evidence>
<feature type="region of interest" description="Disordered" evidence="2">
    <location>
        <begin position="479"/>
        <end position="498"/>
    </location>
</feature>
<dbReference type="PROSITE" id="PS50106">
    <property type="entry name" value="PDZ"/>
    <property type="match status" value="1"/>
</dbReference>
<feature type="domain" description="PDZ" evidence="3">
    <location>
        <begin position="886"/>
        <end position="953"/>
    </location>
</feature>
<evidence type="ECO:0000256" key="1">
    <source>
        <dbReference type="ARBA" id="ARBA00022729"/>
    </source>
</evidence>
<dbReference type="RefSeq" id="WP_269033569.1">
    <property type="nucleotide sequence ID" value="NZ_CP114040.1"/>
</dbReference>
<organism evidence="4 5">
    <name type="scientific">Nannocystis punicea</name>
    <dbReference type="NCBI Taxonomy" id="2995304"/>
    <lineage>
        <taxon>Bacteria</taxon>
        <taxon>Pseudomonadati</taxon>
        <taxon>Myxococcota</taxon>
        <taxon>Polyangia</taxon>
        <taxon>Nannocystales</taxon>
        <taxon>Nannocystaceae</taxon>
        <taxon>Nannocystis</taxon>
    </lineage>
</organism>